<proteinExistence type="predicted"/>
<evidence type="ECO:0000313" key="2">
    <source>
        <dbReference type="Proteomes" id="UP001189429"/>
    </source>
</evidence>
<protein>
    <submittedName>
        <fullName evidence="1">Uncharacterized protein</fullName>
    </submittedName>
</protein>
<organism evidence="1 2">
    <name type="scientific">Prorocentrum cordatum</name>
    <dbReference type="NCBI Taxonomy" id="2364126"/>
    <lineage>
        <taxon>Eukaryota</taxon>
        <taxon>Sar</taxon>
        <taxon>Alveolata</taxon>
        <taxon>Dinophyceae</taxon>
        <taxon>Prorocentrales</taxon>
        <taxon>Prorocentraceae</taxon>
        <taxon>Prorocentrum</taxon>
    </lineage>
</organism>
<sequence length="231" mass="25901">MEVDEGRLKRQREEEQAQEVAKINLELKKTNNWCTSMEHHGGLTIEQIEWRNLGGITPGHKVWEFGERATKGCTITEAKAWLTNIRAAVDDDLRQALGGARAEVTEGTYTFQVSFVPSELAELRSQMTDGMTTRESRIKGVSPKIRLENRPDRIAKYSTMGCLSDAIAAEASEAGLEVKADWQRTLSIKVHYNGDDILVAGVSASAGPIWHEKGKEMLKWGRQTLEMQMKK</sequence>
<keyword evidence="2" id="KW-1185">Reference proteome</keyword>
<name>A0ABN9TKY7_9DINO</name>
<reference evidence="1" key="1">
    <citation type="submission" date="2023-10" db="EMBL/GenBank/DDBJ databases">
        <authorList>
            <person name="Chen Y."/>
            <person name="Shah S."/>
            <person name="Dougan E. K."/>
            <person name="Thang M."/>
            <person name="Chan C."/>
        </authorList>
    </citation>
    <scope>NUCLEOTIDE SEQUENCE [LARGE SCALE GENOMIC DNA]</scope>
</reference>
<accession>A0ABN9TKY7</accession>
<dbReference type="Proteomes" id="UP001189429">
    <property type="component" value="Unassembled WGS sequence"/>
</dbReference>
<comment type="caution">
    <text evidence="1">The sequence shown here is derived from an EMBL/GenBank/DDBJ whole genome shotgun (WGS) entry which is preliminary data.</text>
</comment>
<dbReference type="EMBL" id="CAUYUJ010014837">
    <property type="protein sequence ID" value="CAK0846627.1"/>
    <property type="molecule type" value="Genomic_DNA"/>
</dbReference>
<evidence type="ECO:0000313" key="1">
    <source>
        <dbReference type="EMBL" id="CAK0846627.1"/>
    </source>
</evidence>
<gene>
    <name evidence="1" type="ORF">PCOR1329_LOCUS40087</name>
</gene>